<comment type="similarity">
    <text evidence="1">Belongs to the short-chain dehydrogenases/reductases (SDR) family.</text>
</comment>
<protein>
    <submittedName>
        <fullName evidence="3">Uncharacterized protein</fullName>
    </submittedName>
</protein>
<dbReference type="PANTHER" id="PTHR43115">
    <property type="entry name" value="DEHYDROGENASE/REDUCTASE SDR FAMILY MEMBER 11"/>
    <property type="match status" value="1"/>
</dbReference>
<dbReference type="AlphaFoldDB" id="A0A7R9I2K8"/>
<dbReference type="EMBL" id="OD566578">
    <property type="protein sequence ID" value="CAD7444293.1"/>
    <property type="molecule type" value="Genomic_DNA"/>
</dbReference>
<organism evidence="3">
    <name type="scientific">Timema bartmani</name>
    <dbReference type="NCBI Taxonomy" id="61472"/>
    <lineage>
        <taxon>Eukaryota</taxon>
        <taxon>Metazoa</taxon>
        <taxon>Ecdysozoa</taxon>
        <taxon>Arthropoda</taxon>
        <taxon>Hexapoda</taxon>
        <taxon>Insecta</taxon>
        <taxon>Pterygota</taxon>
        <taxon>Neoptera</taxon>
        <taxon>Polyneoptera</taxon>
        <taxon>Phasmatodea</taxon>
        <taxon>Timematodea</taxon>
        <taxon>Timematoidea</taxon>
        <taxon>Timematidae</taxon>
        <taxon>Timema</taxon>
    </lineage>
</organism>
<keyword evidence="2" id="KW-0560">Oxidoreductase</keyword>
<evidence type="ECO:0000313" key="3">
    <source>
        <dbReference type="EMBL" id="CAD7444293.1"/>
    </source>
</evidence>
<accession>A0A7R9I2K8</accession>
<dbReference type="Gene3D" id="3.40.50.720">
    <property type="entry name" value="NAD(P)-binding Rossmann-like Domain"/>
    <property type="match status" value="1"/>
</dbReference>
<sequence>MVSKIKYFQIHLQYTKTLNNNNNNFDDDKGIYIKTKNVTSTSLSPGTVKTEIMYRDNTTTVNADQVYSKHPYLVSEDVADALVYVLSTPPHVQIPELTITPVGEKW</sequence>
<dbReference type="PANTHER" id="PTHR43115:SF4">
    <property type="entry name" value="DEHYDROGENASE_REDUCTASE SDR FAMILY MEMBER 11"/>
    <property type="match status" value="1"/>
</dbReference>
<reference evidence="3" key="1">
    <citation type="submission" date="2020-11" db="EMBL/GenBank/DDBJ databases">
        <authorList>
            <person name="Tran Van P."/>
        </authorList>
    </citation>
    <scope>NUCLEOTIDE SEQUENCE</scope>
</reference>
<evidence type="ECO:0000256" key="2">
    <source>
        <dbReference type="ARBA" id="ARBA00023002"/>
    </source>
</evidence>
<dbReference type="GO" id="GO:0016491">
    <property type="term" value="F:oxidoreductase activity"/>
    <property type="evidence" value="ECO:0007669"/>
    <property type="project" value="UniProtKB-KW"/>
</dbReference>
<evidence type="ECO:0000256" key="1">
    <source>
        <dbReference type="ARBA" id="ARBA00006484"/>
    </source>
</evidence>
<gene>
    <name evidence="3" type="ORF">TBIB3V08_LOCUS6673</name>
</gene>
<proteinExistence type="inferred from homology"/>
<name>A0A7R9I2K8_9NEOP</name>